<keyword evidence="2" id="KW-0479">Metal-binding</keyword>
<evidence type="ECO:0000256" key="11">
    <source>
        <dbReference type="ARBA" id="ARBA00047635"/>
    </source>
</evidence>
<evidence type="ECO:0000313" key="13">
    <source>
        <dbReference type="EMBL" id="POY71857.1"/>
    </source>
</evidence>
<accession>A0A2S5B509</accession>
<keyword evidence="4" id="KW-0862">Zinc</keyword>
<gene>
    <name evidence="13" type="ORF">BMF94_5218</name>
</gene>
<comment type="cofactor">
    <cofactor evidence="5">
        <name>1D-myo-inositol hexakisphosphate</name>
        <dbReference type="ChEBI" id="CHEBI:58130"/>
    </cofactor>
</comment>
<dbReference type="SMART" id="SM00552">
    <property type="entry name" value="ADEAMc"/>
    <property type="match status" value="1"/>
</dbReference>
<keyword evidence="14" id="KW-1185">Reference proteome</keyword>
<evidence type="ECO:0000256" key="2">
    <source>
        <dbReference type="ARBA" id="ARBA00022723"/>
    </source>
</evidence>
<evidence type="ECO:0000313" key="14">
    <source>
        <dbReference type="Proteomes" id="UP000237144"/>
    </source>
</evidence>
<dbReference type="OrthoDB" id="10268011at2759"/>
<keyword evidence="3" id="KW-0378">Hydrolase</keyword>
<evidence type="ECO:0000256" key="5">
    <source>
        <dbReference type="ARBA" id="ARBA00037026"/>
    </source>
</evidence>
<dbReference type="Proteomes" id="UP000237144">
    <property type="component" value="Unassembled WGS sequence"/>
</dbReference>
<evidence type="ECO:0000256" key="7">
    <source>
        <dbReference type="ARBA" id="ARBA00038326"/>
    </source>
</evidence>
<name>A0A2S5B509_9BASI</name>
<organism evidence="13 14">
    <name type="scientific">Rhodotorula taiwanensis</name>
    <dbReference type="NCBI Taxonomy" id="741276"/>
    <lineage>
        <taxon>Eukaryota</taxon>
        <taxon>Fungi</taxon>
        <taxon>Dikarya</taxon>
        <taxon>Basidiomycota</taxon>
        <taxon>Pucciniomycotina</taxon>
        <taxon>Microbotryomycetes</taxon>
        <taxon>Sporidiobolales</taxon>
        <taxon>Sporidiobolaceae</taxon>
        <taxon>Rhodotorula</taxon>
    </lineage>
</organism>
<protein>
    <recommendedName>
        <fullName evidence="9">tRNA-specific adenosine deaminase 1</fullName>
        <ecNumber evidence="8">3.5.4.34</ecNumber>
    </recommendedName>
    <alternativeName>
        <fullName evidence="10">tRNA-specific adenosine-37 deaminase</fullName>
    </alternativeName>
</protein>
<dbReference type="EC" id="3.5.4.34" evidence="8"/>
<comment type="catalytic activity">
    <reaction evidence="11">
        <text>adenosine(37) in tRNA(Ala) + H2O + H(+) = inosine(37) in tRNA(Ala) + NH4(+)</text>
        <dbReference type="Rhea" id="RHEA:50968"/>
        <dbReference type="Rhea" id="RHEA-COMP:12855"/>
        <dbReference type="Rhea" id="RHEA-COMP:12856"/>
        <dbReference type="ChEBI" id="CHEBI:15377"/>
        <dbReference type="ChEBI" id="CHEBI:15378"/>
        <dbReference type="ChEBI" id="CHEBI:28938"/>
        <dbReference type="ChEBI" id="CHEBI:74411"/>
        <dbReference type="ChEBI" id="CHEBI:82852"/>
        <dbReference type="EC" id="3.5.4.34"/>
    </reaction>
</comment>
<feature type="domain" description="A to I editase" evidence="12">
    <location>
        <begin position="56"/>
        <end position="435"/>
    </location>
</feature>
<dbReference type="AlphaFoldDB" id="A0A2S5B509"/>
<evidence type="ECO:0000256" key="4">
    <source>
        <dbReference type="ARBA" id="ARBA00022833"/>
    </source>
</evidence>
<comment type="similarity">
    <text evidence="7">Belongs to the ADAT1 family.</text>
</comment>
<sequence>MQQGGDVAREVLRAYAALPVRGKPRRRDNGVNEWTVLAGICLVQDGEEGPRVQCVALGTGLKALPHSKLPVHGDVLHDSHAEVIARRGFHLWLYAQVERELACERAKGKGRALDAPSFLERDTAGYWRLRSEYTVAIYVSTLPCGDASTFFLAQAAGVGGPAPGLAAPVWRDSRELLPSVGAGSTEQSASALRIAASLGLSTAHDGFRGGSDSETPAAIVHRGRVSYSSVSCLRTKPGRADSPPTTSHSCSDKLAVWSLLGLQGALLSQLGVRRIPIAFLVVGGVPEQLRRRVKDEVRRAVGGRLEDWARALGMAESDFCPPSIHFSDNVFDHAREEVARQAGCDEADVASCQTSLSYVANVNETIEIIVNGIRHSAPSRRKEGEPLGPKARSRLCKLSLFQCFEASLDNSEPDGSGQATPRAHARSTYFAAKHARWPTESQASTPHPGAEYQALKAALRDDSSGLFAGWLVSGEPYEHFDGLGHVVD</sequence>
<dbReference type="PANTHER" id="PTHR46516">
    <property type="entry name" value="TRNA-SPECIFIC ADENOSINE DEAMINASE 1"/>
    <property type="match status" value="1"/>
</dbReference>
<dbReference type="PROSITE" id="PS50141">
    <property type="entry name" value="A_DEAMIN_EDITASE"/>
    <property type="match status" value="1"/>
</dbReference>
<evidence type="ECO:0000256" key="10">
    <source>
        <dbReference type="ARBA" id="ARBA00041760"/>
    </source>
</evidence>
<evidence type="ECO:0000256" key="3">
    <source>
        <dbReference type="ARBA" id="ARBA00022801"/>
    </source>
</evidence>
<evidence type="ECO:0000256" key="9">
    <source>
        <dbReference type="ARBA" id="ARBA00040502"/>
    </source>
</evidence>
<reference evidence="13 14" key="1">
    <citation type="journal article" date="2018" name="Front. Microbiol.">
        <title>Prospects for Fungal Bioremediation of Acidic Radioactive Waste Sites: Characterization and Genome Sequence of Rhodotorula taiwanensis MD1149.</title>
        <authorList>
            <person name="Tkavc R."/>
            <person name="Matrosova V.Y."/>
            <person name="Grichenko O.E."/>
            <person name="Gostincar C."/>
            <person name="Volpe R.P."/>
            <person name="Klimenkova P."/>
            <person name="Gaidamakova E.K."/>
            <person name="Zhou C.E."/>
            <person name="Stewart B.J."/>
            <person name="Lyman M.G."/>
            <person name="Malfatti S.A."/>
            <person name="Rubinfeld B."/>
            <person name="Courtot M."/>
            <person name="Singh J."/>
            <person name="Dalgard C.L."/>
            <person name="Hamilton T."/>
            <person name="Frey K.G."/>
            <person name="Gunde-Cimerman N."/>
            <person name="Dugan L."/>
            <person name="Daly M.J."/>
        </authorList>
    </citation>
    <scope>NUCLEOTIDE SEQUENCE [LARGE SCALE GENOMIC DNA]</scope>
    <source>
        <strain evidence="13 14">MD1149</strain>
    </source>
</reference>
<dbReference type="InterPro" id="IPR002466">
    <property type="entry name" value="A_deamin"/>
</dbReference>
<keyword evidence="1" id="KW-0819">tRNA processing</keyword>
<evidence type="ECO:0000256" key="1">
    <source>
        <dbReference type="ARBA" id="ARBA00022694"/>
    </source>
</evidence>
<dbReference type="GO" id="GO:0043829">
    <property type="term" value="F:tRNA-specific adenosine-37 deaminase activity"/>
    <property type="evidence" value="ECO:0007669"/>
    <property type="project" value="UniProtKB-EC"/>
</dbReference>
<dbReference type="PANTHER" id="PTHR46516:SF1">
    <property type="entry name" value="TRNA-SPECIFIC ADENOSINE DEAMINASE 1"/>
    <property type="match status" value="1"/>
</dbReference>
<evidence type="ECO:0000256" key="8">
    <source>
        <dbReference type="ARBA" id="ARBA00038940"/>
    </source>
</evidence>
<evidence type="ECO:0000259" key="12">
    <source>
        <dbReference type="PROSITE" id="PS50141"/>
    </source>
</evidence>
<dbReference type="GO" id="GO:0046872">
    <property type="term" value="F:metal ion binding"/>
    <property type="evidence" value="ECO:0007669"/>
    <property type="project" value="UniProtKB-KW"/>
</dbReference>
<dbReference type="Pfam" id="PF02137">
    <property type="entry name" value="A_deamin"/>
    <property type="match status" value="1"/>
</dbReference>
<dbReference type="GO" id="GO:0008033">
    <property type="term" value="P:tRNA processing"/>
    <property type="evidence" value="ECO:0007669"/>
    <property type="project" value="UniProtKB-KW"/>
</dbReference>
<evidence type="ECO:0000256" key="6">
    <source>
        <dbReference type="ARBA" id="ARBA00037784"/>
    </source>
</evidence>
<dbReference type="STRING" id="741276.A0A2S5B509"/>
<proteinExistence type="inferred from homology"/>
<comment type="caution">
    <text evidence="13">The sequence shown here is derived from an EMBL/GenBank/DDBJ whole genome shotgun (WGS) entry which is preliminary data.</text>
</comment>
<comment type="function">
    <text evidence="6">Specifically deaminates adenosine-37 to inosine in tRNA-Ala.</text>
</comment>
<dbReference type="GO" id="GO:0003723">
    <property type="term" value="F:RNA binding"/>
    <property type="evidence" value="ECO:0007669"/>
    <property type="project" value="InterPro"/>
</dbReference>
<dbReference type="EMBL" id="PJQD01000072">
    <property type="protein sequence ID" value="POY71857.1"/>
    <property type="molecule type" value="Genomic_DNA"/>
</dbReference>